<sequence length="458" mass="50899">MAQSEFGVISFDDLWDKDDALMMSRSDSELDVINDPFITPQSHHLFYPGQEGSSTSVNQRPKAVDMNFNTSPSRFNTENFDLLKLDKSPWHESDSGVSTIMSEAGSPSGCNDFSANEIPAQSVVDWSGLDGNTDDLATYLLGTDISMLSNEVAMHSFEETESFSTNTEVTAQNICNTGARNDSNPVAPKHLMIQKDDISIDVENSDSECSNSGGISPERIHSQISEPLNYFQEVCSKLKRKPAVKVVKVLKASAGTDCCDDDIVKALDERSRKNAMQAKVNREKKKKYVNSLEKDIEKLGKENKELKDENVELKKDLGSLEEEVRYLKSVLVNASALSSLLRNISGVSELKLSASIVGRKRGASDFADHSYTSAVKGRGDYDKAENKAKRLKMVHENLEKAGVCLHVVSYIIIFTMFNLSMPDFYAQVSQHRLIIFCFLSWLWKLDDETGKRNVIGVG</sequence>
<name>A0AAE0YGY0_9GAST</name>
<evidence type="ECO:0000313" key="3">
    <source>
        <dbReference type="EMBL" id="KAK3745356.1"/>
    </source>
</evidence>
<feature type="coiled-coil region" evidence="1">
    <location>
        <begin position="282"/>
        <end position="323"/>
    </location>
</feature>
<dbReference type="InterPro" id="IPR004827">
    <property type="entry name" value="bZIP"/>
</dbReference>
<dbReference type="SUPFAM" id="SSF57959">
    <property type="entry name" value="Leucine zipper domain"/>
    <property type="match status" value="1"/>
</dbReference>
<keyword evidence="1" id="KW-0175">Coiled coil</keyword>
<organism evidence="3 4">
    <name type="scientific">Elysia crispata</name>
    <name type="common">lettuce slug</name>
    <dbReference type="NCBI Taxonomy" id="231223"/>
    <lineage>
        <taxon>Eukaryota</taxon>
        <taxon>Metazoa</taxon>
        <taxon>Spiralia</taxon>
        <taxon>Lophotrochozoa</taxon>
        <taxon>Mollusca</taxon>
        <taxon>Gastropoda</taxon>
        <taxon>Heterobranchia</taxon>
        <taxon>Euthyneura</taxon>
        <taxon>Panpulmonata</taxon>
        <taxon>Sacoglossa</taxon>
        <taxon>Placobranchoidea</taxon>
        <taxon>Plakobranchidae</taxon>
        <taxon>Elysia</taxon>
    </lineage>
</organism>
<evidence type="ECO:0000259" key="2">
    <source>
        <dbReference type="PROSITE" id="PS50217"/>
    </source>
</evidence>
<feature type="domain" description="BZIP" evidence="2">
    <location>
        <begin position="269"/>
        <end position="327"/>
    </location>
</feature>
<evidence type="ECO:0000256" key="1">
    <source>
        <dbReference type="SAM" id="Coils"/>
    </source>
</evidence>
<dbReference type="Gene3D" id="1.20.5.170">
    <property type="match status" value="1"/>
</dbReference>
<dbReference type="PROSITE" id="PS50217">
    <property type="entry name" value="BZIP"/>
    <property type="match status" value="1"/>
</dbReference>
<dbReference type="InterPro" id="IPR046347">
    <property type="entry name" value="bZIP_sf"/>
</dbReference>
<proteinExistence type="predicted"/>
<comment type="caution">
    <text evidence="3">The sequence shown here is derived from an EMBL/GenBank/DDBJ whole genome shotgun (WGS) entry which is preliminary data.</text>
</comment>
<dbReference type="Proteomes" id="UP001283361">
    <property type="component" value="Unassembled WGS sequence"/>
</dbReference>
<reference evidence="3" key="1">
    <citation type="journal article" date="2023" name="G3 (Bethesda)">
        <title>A reference genome for the long-term kleptoplast-retaining sea slug Elysia crispata morphotype clarki.</title>
        <authorList>
            <person name="Eastman K.E."/>
            <person name="Pendleton A.L."/>
            <person name="Shaikh M.A."/>
            <person name="Suttiyut T."/>
            <person name="Ogas R."/>
            <person name="Tomko P."/>
            <person name="Gavelis G."/>
            <person name="Widhalm J.R."/>
            <person name="Wisecaver J.H."/>
        </authorList>
    </citation>
    <scope>NUCLEOTIDE SEQUENCE</scope>
    <source>
        <strain evidence="3">ECLA1</strain>
    </source>
</reference>
<dbReference type="AlphaFoldDB" id="A0AAE0YGY0"/>
<evidence type="ECO:0000313" key="4">
    <source>
        <dbReference type="Proteomes" id="UP001283361"/>
    </source>
</evidence>
<dbReference type="GO" id="GO:0003700">
    <property type="term" value="F:DNA-binding transcription factor activity"/>
    <property type="evidence" value="ECO:0007669"/>
    <property type="project" value="InterPro"/>
</dbReference>
<keyword evidence="4" id="KW-1185">Reference proteome</keyword>
<gene>
    <name evidence="3" type="ORF">RRG08_064681</name>
</gene>
<protein>
    <recommendedName>
        <fullName evidence="2">BZIP domain-containing protein</fullName>
    </recommendedName>
</protein>
<dbReference type="EMBL" id="JAWDGP010006226">
    <property type="protein sequence ID" value="KAK3745356.1"/>
    <property type="molecule type" value="Genomic_DNA"/>
</dbReference>
<accession>A0AAE0YGY0</accession>